<dbReference type="InterPro" id="IPR016181">
    <property type="entry name" value="Acyl_CoA_acyltransferase"/>
</dbReference>
<dbReference type="EMBL" id="SDMR01000019">
    <property type="protein sequence ID" value="TBT93081.1"/>
    <property type="molecule type" value="Genomic_DNA"/>
</dbReference>
<comment type="caution">
    <text evidence="4">The sequence shown here is derived from an EMBL/GenBank/DDBJ whole genome shotgun (WGS) entry which is preliminary data.</text>
</comment>
<dbReference type="AlphaFoldDB" id="A0A4Q9KIF8"/>
<dbReference type="OrthoDB" id="9783470at2"/>
<evidence type="ECO:0000256" key="1">
    <source>
        <dbReference type="ARBA" id="ARBA00022679"/>
    </source>
</evidence>
<dbReference type="CDD" id="cd04301">
    <property type="entry name" value="NAT_SF"/>
    <property type="match status" value="1"/>
</dbReference>
<dbReference type="InterPro" id="IPR050832">
    <property type="entry name" value="Bact_Acetyltransf"/>
</dbReference>
<keyword evidence="5" id="KW-1185">Reference proteome</keyword>
<dbReference type="RefSeq" id="WP_131172920.1">
    <property type="nucleotide sequence ID" value="NZ_FXTL01000020.1"/>
</dbReference>
<name>A0A4Q9KIF8_PROTD</name>
<dbReference type="PANTHER" id="PTHR43877">
    <property type="entry name" value="AMINOALKYLPHOSPHONATE N-ACETYLTRANSFERASE-RELATED-RELATED"/>
    <property type="match status" value="1"/>
</dbReference>
<accession>A0A4Q9KIF8</accession>
<dbReference type="InterPro" id="IPR000182">
    <property type="entry name" value="GNAT_dom"/>
</dbReference>
<evidence type="ECO:0000313" key="4">
    <source>
        <dbReference type="EMBL" id="TBT93081.1"/>
    </source>
</evidence>
<gene>
    <name evidence="4" type="ORF">ET996_12625</name>
</gene>
<evidence type="ECO:0000313" key="5">
    <source>
        <dbReference type="Proteomes" id="UP000291933"/>
    </source>
</evidence>
<proteinExistence type="predicted"/>
<evidence type="ECO:0000259" key="3">
    <source>
        <dbReference type="PROSITE" id="PS51186"/>
    </source>
</evidence>
<dbReference type="GO" id="GO:0016747">
    <property type="term" value="F:acyltransferase activity, transferring groups other than amino-acyl groups"/>
    <property type="evidence" value="ECO:0007669"/>
    <property type="project" value="InterPro"/>
</dbReference>
<protein>
    <submittedName>
        <fullName evidence="4">GNAT family N-acetyltransferase</fullName>
    </submittedName>
</protein>
<dbReference type="Gene3D" id="3.40.630.30">
    <property type="match status" value="1"/>
</dbReference>
<dbReference type="SUPFAM" id="SSF55729">
    <property type="entry name" value="Acyl-CoA N-acyltransferases (Nat)"/>
    <property type="match status" value="1"/>
</dbReference>
<feature type="domain" description="N-acetyltransferase" evidence="3">
    <location>
        <begin position="1"/>
        <end position="153"/>
    </location>
</feature>
<dbReference type="Proteomes" id="UP000291933">
    <property type="component" value="Unassembled WGS sequence"/>
</dbReference>
<reference evidence="4 5" key="1">
    <citation type="submission" date="2019-01" db="EMBL/GenBank/DDBJ databases">
        <title>Lactibacter flavus gen. nov., sp. nov., a novel bacterium of the family Propionibacteriaceae isolated from raw milk and dairy products.</title>
        <authorList>
            <person name="Huptas C."/>
            <person name="Wenning M."/>
            <person name="Breitenwieser F."/>
            <person name="Doll E."/>
            <person name="Von Neubeck M."/>
            <person name="Busse H.-J."/>
            <person name="Scherer S."/>
        </authorList>
    </citation>
    <scope>NUCLEOTIDE SEQUENCE [LARGE SCALE GENOMIC DNA]</scope>
    <source>
        <strain evidence="4 5">DSM 22130</strain>
    </source>
</reference>
<organism evidence="4 5">
    <name type="scientific">Propioniciclava tarda</name>
    <dbReference type="NCBI Taxonomy" id="433330"/>
    <lineage>
        <taxon>Bacteria</taxon>
        <taxon>Bacillati</taxon>
        <taxon>Actinomycetota</taxon>
        <taxon>Actinomycetes</taxon>
        <taxon>Propionibacteriales</taxon>
        <taxon>Propionibacteriaceae</taxon>
        <taxon>Propioniciclava</taxon>
    </lineage>
</organism>
<sequence>MTVQVQKRSDPQGVRRLLEALPSWFGIPDAIDGYVAAGDTMPSYLAVQDDRTLGVALVKRHYAESAELYLMAVDPLLRRSGIGRQLVHAVVDDLRGDGVRFLQVKTVGESFPDEGYAETRAFYLALGFTPLEEFALVSWDGPTLQLVMALAPLGPERVT</sequence>
<keyword evidence="2" id="KW-0012">Acyltransferase</keyword>
<evidence type="ECO:0000256" key="2">
    <source>
        <dbReference type="ARBA" id="ARBA00023315"/>
    </source>
</evidence>
<keyword evidence="1 4" id="KW-0808">Transferase</keyword>
<dbReference type="PROSITE" id="PS51186">
    <property type="entry name" value="GNAT"/>
    <property type="match status" value="1"/>
</dbReference>
<dbReference type="Pfam" id="PF13508">
    <property type="entry name" value="Acetyltransf_7"/>
    <property type="match status" value="1"/>
</dbReference>